<dbReference type="EMBL" id="CP099959">
    <property type="protein sequence ID" value="XCC57609.1"/>
    <property type="molecule type" value="Genomic_DNA"/>
</dbReference>
<dbReference type="InterPro" id="IPR045214">
    <property type="entry name" value="Surf1/Surf4"/>
</dbReference>
<keyword evidence="5 6" id="KW-0472">Membrane</keyword>
<dbReference type="AlphaFoldDB" id="A0AAU8A2J2"/>
<evidence type="ECO:0000256" key="1">
    <source>
        <dbReference type="ARBA" id="ARBA00004370"/>
    </source>
</evidence>
<dbReference type="Pfam" id="PF02104">
    <property type="entry name" value="SURF1"/>
    <property type="match status" value="1"/>
</dbReference>
<dbReference type="InterPro" id="IPR002994">
    <property type="entry name" value="Surf1/Shy1"/>
</dbReference>
<feature type="transmembrane region" description="Helical" evidence="6">
    <location>
        <begin position="208"/>
        <end position="231"/>
    </location>
</feature>
<evidence type="ECO:0000256" key="4">
    <source>
        <dbReference type="ARBA" id="ARBA00022989"/>
    </source>
</evidence>
<dbReference type="PROSITE" id="PS50895">
    <property type="entry name" value="SURF1"/>
    <property type="match status" value="1"/>
</dbReference>
<comment type="caution">
    <text evidence="6">Lacks conserved residue(s) required for the propagation of feature annotation.</text>
</comment>
<evidence type="ECO:0000256" key="6">
    <source>
        <dbReference type="RuleBase" id="RU363076"/>
    </source>
</evidence>
<evidence type="ECO:0000256" key="2">
    <source>
        <dbReference type="ARBA" id="ARBA00007165"/>
    </source>
</evidence>
<sequence>MAAIVVIAIGLLAGRWQLSRAEQKIVLANQIATMAAKERIDLNAKAWTLSEVEFRAVQARGQFLSNEIVWLDNRPKPNHGSLSQAHSGFYVLMPFLLDGPATQVIWVNRGWAPRNSQDRLILPSINTPTGRVTIEGVAFAGAGKVLELGDQPNSKDRPRIQQNLDLAYEEKQLKYPQLPFVIRQNDPDRNDGLLRNWPPATVGVDRHYAYAFQWFALAAAALVFWFTTGFMRYRNKDKSF</sequence>
<keyword evidence="6" id="KW-1003">Cell membrane</keyword>
<comment type="similarity">
    <text evidence="2 6">Belongs to the SURF1 family.</text>
</comment>
<reference evidence="7" key="1">
    <citation type="submission" date="2022-06" db="EMBL/GenBank/DDBJ databases">
        <title>New Polynucleobacter species.</title>
        <authorList>
            <person name="Hahn M.W."/>
        </authorList>
    </citation>
    <scope>NUCLEOTIDE SEQUENCE</scope>
    <source>
        <strain evidence="7">UK-FUSCHL-C3</strain>
    </source>
</reference>
<protein>
    <recommendedName>
        <fullName evidence="6">SURF1-like protein</fullName>
    </recommendedName>
</protein>
<dbReference type="CDD" id="cd06662">
    <property type="entry name" value="SURF1"/>
    <property type="match status" value="1"/>
</dbReference>
<dbReference type="PANTHER" id="PTHR23427:SF2">
    <property type="entry name" value="SURFEIT LOCUS PROTEIN 1"/>
    <property type="match status" value="1"/>
</dbReference>
<comment type="subcellular location">
    <subcellularLocation>
        <location evidence="6">Cell membrane</location>
        <topology evidence="6">Multi-pass membrane protein</topology>
    </subcellularLocation>
    <subcellularLocation>
        <location evidence="1">Membrane</location>
    </subcellularLocation>
</comment>
<proteinExistence type="inferred from homology"/>
<evidence type="ECO:0000313" key="7">
    <source>
        <dbReference type="EMBL" id="XCC57609.1"/>
    </source>
</evidence>
<name>A0AAU8A2J2_9BURK</name>
<organism evidence="7">
    <name type="scientific">Polynucleobacter sp. UK-FUSCHL-C3</name>
    <dbReference type="NCBI Taxonomy" id="2955208"/>
    <lineage>
        <taxon>Bacteria</taxon>
        <taxon>Pseudomonadati</taxon>
        <taxon>Pseudomonadota</taxon>
        <taxon>Betaproteobacteria</taxon>
        <taxon>Burkholderiales</taxon>
        <taxon>Burkholderiaceae</taxon>
        <taxon>Polynucleobacter</taxon>
    </lineage>
</organism>
<evidence type="ECO:0000256" key="3">
    <source>
        <dbReference type="ARBA" id="ARBA00022692"/>
    </source>
</evidence>
<accession>A0AAU8A2J2</accession>
<dbReference type="PANTHER" id="PTHR23427">
    <property type="entry name" value="SURFEIT LOCUS PROTEIN"/>
    <property type="match status" value="1"/>
</dbReference>
<dbReference type="RefSeq" id="WP_353438662.1">
    <property type="nucleotide sequence ID" value="NZ_CP099959.1"/>
</dbReference>
<gene>
    <name evidence="7" type="ORF">NKE59_09010</name>
</gene>
<evidence type="ECO:0000256" key="5">
    <source>
        <dbReference type="ARBA" id="ARBA00023136"/>
    </source>
</evidence>
<dbReference type="GO" id="GO:0005886">
    <property type="term" value="C:plasma membrane"/>
    <property type="evidence" value="ECO:0007669"/>
    <property type="project" value="UniProtKB-SubCell"/>
</dbReference>
<keyword evidence="4 6" id="KW-1133">Transmembrane helix</keyword>
<keyword evidence="3 6" id="KW-0812">Transmembrane</keyword>